<evidence type="ECO:0000313" key="2">
    <source>
        <dbReference type="EMBL" id="ODA66695.1"/>
    </source>
</evidence>
<comment type="caution">
    <text evidence="2">The sequence shown here is derived from an EMBL/GenBank/DDBJ whole genome shotgun (WGS) entry which is preliminary data.</text>
</comment>
<feature type="compositionally biased region" description="Basic and acidic residues" evidence="1">
    <location>
        <begin position="61"/>
        <end position="76"/>
    </location>
</feature>
<evidence type="ECO:0000313" key="3">
    <source>
        <dbReference type="Proteomes" id="UP000095087"/>
    </source>
</evidence>
<dbReference type="Proteomes" id="UP000095087">
    <property type="component" value="Unassembled WGS sequence"/>
</dbReference>
<keyword evidence="3" id="KW-1185">Reference proteome</keyword>
<protein>
    <submittedName>
        <fullName evidence="2">Uncharacterized protein</fullName>
    </submittedName>
</protein>
<evidence type="ECO:0000256" key="1">
    <source>
        <dbReference type="SAM" id="MobiDB-lite"/>
    </source>
</evidence>
<dbReference type="STRING" id="1177755.A7A08_02463"/>
<feature type="region of interest" description="Disordered" evidence="1">
    <location>
        <begin position="61"/>
        <end position="99"/>
    </location>
</feature>
<organism evidence="2 3">
    <name type="scientific">Methyloligella halotolerans</name>
    <dbReference type="NCBI Taxonomy" id="1177755"/>
    <lineage>
        <taxon>Bacteria</taxon>
        <taxon>Pseudomonadati</taxon>
        <taxon>Pseudomonadota</taxon>
        <taxon>Alphaproteobacteria</taxon>
        <taxon>Hyphomicrobiales</taxon>
        <taxon>Hyphomicrobiaceae</taxon>
        <taxon>Methyloligella</taxon>
    </lineage>
</organism>
<reference evidence="2 3" key="1">
    <citation type="submission" date="2016-07" db="EMBL/GenBank/DDBJ databases">
        <title>Draft genome sequence of Methyloligella halotolerans C2T (VKM B-2706T=CCUG 61687T=DSM 25045T), a halotolerant polyhydroxybutyrate accumulating methylotroph.</title>
        <authorList>
            <person name="Vasilenko O.V."/>
            <person name="Doronina N.V."/>
            <person name="Poroshina M.N."/>
            <person name="Tarlachkov S.V."/>
            <person name="Trotsenko Y.A."/>
        </authorList>
    </citation>
    <scope>NUCLEOTIDE SEQUENCE [LARGE SCALE GENOMIC DNA]</scope>
    <source>
        <strain evidence="2 3">VKM B-2706</strain>
    </source>
</reference>
<dbReference type="EMBL" id="MASI01000006">
    <property type="protein sequence ID" value="ODA66695.1"/>
    <property type="molecule type" value="Genomic_DNA"/>
</dbReference>
<accession>A0A1E2RX49</accession>
<sequence length="99" mass="11317">MRGVTGGSLPAQIWATFMRDAIKKDKRFKPRLPQVAAFPARPPVEDKSVALASDLLDDRRVESDSERDGFGFFDRDRRKRRGHDRGDRGRRGIFGGIFR</sequence>
<proteinExistence type="predicted"/>
<gene>
    <name evidence="2" type="ORF">A7A08_02463</name>
</gene>
<name>A0A1E2RX49_9HYPH</name>
<dbReference type="AlphaFoldDB" id="A0A1E2RX49"/>